<proteinExistence type="inferred from homology"/>
<keyword evidence="2 7" id="KW-0813">Transport</keyword>
<gene>
    <name evidence="7 8" type="primary">atpH</name>
    <name evidence="8" type="ORF">RS81_00116</name>
</gene>
<organism evidence="8 9">
    <name type="scientific">Microbacterium terrae</name>
    <dbReference type="NCBI Taxonomy" id="69369"/>
    <lineage>
        <taxon>Bacteria</taxon>
        <taxon>Bacillati</taxon>
        <taxon>Actinomycetota</taxon>
        <taxon>Actinomycetes</taxon>
        <taxon>Micrococcales</taxon>
        <taxon>Microbacteriaceae</taxon>
        <taxon>Microbacterium</taxon>
    </lineage>
</organism>
<evidence type="ECO:0000313" key="9">
    <source>
        <dbReference type="Proteomes" id="UP000033956"/>
    </source>
</evidence>
<comment type="subcellular location">
    <subcellularLocation>
        <location evidence="7">Cell membrane</location>
        <topology evidence="7">Peripheral membrane protein</topology>
    </subcellularLocation>
    <subcellularLocation>
        <location evidence="1">Membrane</location>
    </subcellularLocation>
</comment>
<dbReference type="PANTHER" id="PTHR11910">
    <property type="entry name" value="ATP SYNTHASE DELTA CHAIN"/>
    <property type="match status" value="1"/>
</dbReference>
<comment type="similarity">
    <text evidence="7">Belongs to the ATPase delta chain family.</text>
</comment>
<evidence type="ECO:0000256" key="6">
    <source>
        <dbReference type="ARBA" id="ARBA00023310"/>
    </source>
</evidence>
<sequence length="263" mass="27036">MGSATTQALAATTTALGAGSGVDLDVAGELFAVARAVGDSSQLSGALADSAAAPEARVKVVADVFGRSVKPATVSLLTTAVEQRWSSASDLVDAIEELAVRAAAIAEPTVDVESELFRFSRTVADNPELELALGSRLGGSAAKGSLVETLLKGRASTATTLIVASLVRHPRERRVRQLLSRAMRVVADQRGRAVATVIAAAPLSAAQSERLSAALSQRYGTPVSLNTVVDPSVVGGLRVQIADDVIDASVSTRLADLRQRLAG</sequence>
<keyword evidence="3 7" id="KW-0375">Hydrogen ion transport</keyword>
<dbReference type="NCBIfam" id="NF009967">
    <property type="entry name" value="PRK13430.1"/>
    <property type="match status" value="1"/>
</dbReference>
<dbReference type="NCBIfam" id="TIGR01145">
    <property type="entry name" value="ATP_synt_delta"/>
    <property type="match status" value="1"/>
</dbReference>
<keyword evidence="7" id="KW-1003">Cell membrane</keyword>
<dbReference type="AlphaFoldDB" id="A0A0M2HMP7"/>
<dbReference type="GO" id="GO:0046933">
    <property type="term" value="F:proton-transporting ATP synthase activity, rotational mechanism"/>
    <property type="evidence" value="ECO:0007669"/>
    <property type="project" value="UniProtKB-UniRule"/>
</dbReference>
<dbReference type="GO" id="GO:0045259">
    <property type="term" value="C:proton-transporting ATP synthase complex"/>
    <property type="evidence" value="ECO:0007669"/>
    <property type="project" value="UniProtKB-KW"/>
</dbReference>
<reference evidence="8 9" key="1">
    <citation type="submission" date="2015-02" db="EMBL/GenBank/DDBJ databases">
        <title>Draft genome sequences of ten Microbacterium spp. with emphasis on heavy metal contaminated environments.</title>
        <authorList>
            <person name="Corretto E."/>
        </authorList>
    </citation>
    <scope>NUCLEOTIDE SEQUENCE [LARGE SCALE GENOMIC DNA]</scope>
    <source>
        <strain evidence="8 9">DSM 12510</strain>
    </source>
</reference>
<evidence type="ECO:0000313" key="8">
    <source>
        <dbReference type="EMBL" id="KJL45690.1"/>
    </source>
</evidence>
<evidence type="ECO:0000256" key="7">
    <source>
        <dbReference type="HAMAP-Rule" id="MF_01416"/>
    </source>
</evidence>
<dbReference type="InterPro" id="IPR000711">
    <property type="entry name" value="ATPase_OSCP/dsu"/>
</dbReference>
<keyword evidence="4 7" id="KW-0406">Ion transport</keyword>
<comment type="caution">
    <text evidence="8">The sequence shown here is derived from an EMBL/GenBank/DDBJ whole genome shotgun (WGS) entry which is preliminary data.</text>
</comment>
<keyword evidence="6 7" id="KW-0066">ATP synthesis</keyword>
<dbReference type="HAMAP" id="MF_01416">
    <property type="entry name" value="ATP_synth_delta_bact"/>
    <property type="match status" value="1"/>
</dbReference>
<evidence type="ECO:0000256" key="4">
    <source>
        <dbReference type="ARBA" id="ARBA00023065"/>
    </source>
</evidence>
<evidence type="ECO:0000256" key="2">
    <source>
        <dbReference type="ARBA" id="ARBA00022448"/>
    </source>
</evidence>
<dbReference type="EMBL" id="JYIZ01000017">
    <property type="protein sequence ID" value="KJL45690.1"/>
    <property type="molecule type" value="Genomic_DNA"/>
</dbReference>
<keyword evidence="5 7" id="KW-0472">Membrane</keyword>
<dbReference type="GO" id="GO:0005886">
    <property type="term" value="C:plasma membrane"/>
    <property type="evidence" value="ECO:0007669"/>
    <property type="project" value="UniProtKB-SubCell"/>
</dbReference>
<name>A0A0M2HMP7_9MICO</name>
<evidence type="ECO:0000256" key="5">
    <source>
        <dbReference type="ARBA" id="ARBA00023136"/>
    </source>
</evidence>
<comment type="function">
    <text evidence="7">F(1)F(0) ATP synthase produces ATP from ADP in the presence of a proton or sodium gradient. F-type ATPases consist of two structural domains, F(1) containing the extramembraneous catalytic core and F(0) containing the membrane proton channel, linked together by a central stalk and a peripheral stalk. During catalysis, ATP synthesis in the catalytic domain of F(1) is coupled via a rotary mechanism of the central stalk subunits to proton translocation.</text>
</comment>
<dbReference type="RefSeq" id="WP_045274133.1">
    <property type="nucleotide sequence ID" value="NZ_BAAAUP010000006.1"/>
</dbReference>
<keyword evidence="9" id="KW-1185">Reference proteome</keyword>
<accession>A0A0M2HMP7</accession>
<evidence type="ECO:0000256" key="1">
    <source>
        <dbReference type="ARBA" id="ARBA00004370"/>
    </source>
</evidence>
<dbReference type="PATRIC" id="fig|92835.4.peg.122"/>
<evidence type="ECO:0000256" key="3">
    <source>
        <dbReference type="ARBA" id="ARBA00022781"/>
    </source>
</evidence>
<protein>
    <recommendedName>
        <fullName evidence="7">ATP synthase subunit delta</fullName>
    </recommendedName>
    <alternativeName>
        <fullName evidence="7">ATP synthase F(1) sector subunit delta</fullName>
    </alternativeName>
    <alternativeName>
        <fullName evidence="7">F-type ATPase subunit delta</fullName>
        <shortName evidence="7">F-ATPase subunit delta</shortName>
    </alternativeName>
</protein>
<dbReference type="Proteomes" id="UP000033956">
    <property type="component" value="Unassembled WGS sequence"/>
</dbReference>
<comment type="function">
    <text evidence="7">This protein is part of the stalk that links CF(0) to CF(1). It either transmits conformational changes from CF(0) to CF(1) or is implicated in proton conduction.</text>
</comment>
<dbReference type="STRING" id="92835.RS81_00116"/>
<keyword evidence="7" id="KW-0139">CF(1)</keyword>
<dbReference type="OrthoDB" id="5242917at2"/>
<dbReference type="Pfam" id="PF00213">
    <property type="entry name" value="OSCP"/>
    <property type="match status" value="1"/>
</dbReference>